<dbReference type="EMBL" id="NFZW01000001">
    <property type="protein sequence ID" value="RFA39277.1"/>
    <property type="molecule type" value="Genomic_DNA"/>
</dbReference>
<keyword evidence="2" id="KW-0812">Transmembrane</keyword>
<dbReference type="InterPro" id="IPR021834">
    <property type="entry name" value="DUF3426"/>
</dbReference>
<gene>
    <name evidence="3" type="ORF">CAL65_00135</name>
</gene>
<proteinExistence type="predicted"/>
<evidence type="ECO:0000313" key="4">
    <source>
        <dbReference type="Proteomes" id="UP000256763"/>
    </source>
</evidence>
<sequence length="340" mass="36710">MYTQCSHCLTLFRVSPRQLDVAGGQVRCCLCNRPFDAHDTLCERLPPGLAAEYSPAREHEATAVVETPTKDANEAGEGLVGPEGSESERYDPELGALPELNIEAEPLPALEPELNDAVEVGESAVADEDPPARGGAQAPSAVDAVPADAIASEARADFSTELDLRFEPELEAAEKAAVHAQPAGRTALWASGILLLIAALVLQYAYFARDDLARHTELRPLLERMCTLVGCELALPRAADRFRIVHRQVAPHPEVGGALLVEARFRNEAGFKQAYPQLGLTLFDANGRRTGYRWFAPEEYLAADAVPAIAEGMPAQATVAVRLEIEDPGNGSENFEFGFR</sequence>
<dbReference type="AlphaFoldDB" id="A0A3E0X1A8"/>
<organism evidence="3 4">
    <name type="scientific">Alkalilimnicola ehrlichii</name>
    <dbReference type="NCBI Taxonomy" id="351052"/>
    <lineage>
        <taxon>Bacteria</taxon>
        <taxon>Pseudomonadati</taxon>
        <taxon>Pseudomonadota</taxon>
        <taxon>Gammaproteobacteria</taxon>
        <taxon>Chromatiales</taxon>
        <taxon>Ectothiorhodospiraceae</taxon>
        <taxon>Alkalilimnicola</taxon>
    </lineage>
</organism>
<comment type="caution">
    <text evidence="3">The sequence shown here is derived from an EMBL/GenBank/DDBJ whole genome shotgun (WGS) entry which is preliminary data.</text>
</comment>
<keyword evidence="4" id="KW-1185">Reference proteome</keyword>
<reference evidence="4" key="1">
    <citation type="submission" date="2017-05" db="EMBL/GenBank/DDBJ databases">
        <authorList>
            <person name="Sharma S."/>
            <person name="Sidhu C."/>
            <person name="Pinnaka A.K."/>
        </authorList>
    </citation>
    <scope>NUCLEOTIDE SEQUENCE [LARGE SCALE GENOMIC DNA]</scope>
    <source>
        <strain evidence="4">AK93</strain>
    </source>
</reference>
<dbReference type="InterPro" id="IPR011723">
    <property type="entry name" value="Znf/thioredoxin_put"/>
</dbReference>
<dbReference type="NCBIfam" id="TIGR02098">
    <property type="entry name" value="MJ0042_CXXC"/>
    <property type="match status" value="1"/>
</dbReference>
<evidence type="ECO:0000256" key="1">
    <source>
        <dbReference type="SAM" id="MobiDB-lite"/>
    </source>
</evidence>
<dbReference type="Proteomes" id="UP000256763">
    <property type="component" value="Unassembled WGS sequence"/>
</dbReference>
<name>A0A3E0X1A8_9GAMM</name>
<accession>A0A3E0X1A8</accession>
<dbReference type="Pfam" id="PF11906">
    <property type="entry name" value="DUF3426"/>
    <property type="match status" value="1"/>
</dbReference>
<dbReference type="RefSeq" id="WP_116300825.1">
    <property type="nucleotide sequence ID" value="NZ_NFZV01000001.1"/>
</dbReference>
<protein>
    <recommendedName>
        <fullName evidence="5">Zinc finger/thioredoxin putative domain-containing protein</fullName>
    </recommendedName>
</protein>
<keyword evidence="2" id="KW-1133">Transmembrane helix</keyword>
<feature type="transmembrane region" description="Helical" evidence="2">
    <location>
        <begin position="187"/>
        <end position="207"/>
    </location>
</feature>
<keyword evidence="2" id="KW-0472">Membrane</keyword>
<feature type="region of interest" description="Disordered" evidence="1">
    <location>
        <begin position="68"/>
        <end position="89"/>
    </location>
</feature>
<evidence type="ECO:0000256" key="2">
    <source>
        <dbReference type="SAM" id="Phobius"/>
    </source>
</evidence>
<dbReference type="OrthoDB" id="6717714at2"/>
<evidence type="ECO:0000313" key="3">
    <source>
        <dbReference type="EMBL" id="RFA39277.1"/>
    </source>
</evidence>
<evidence type="ECO:0008006" key="5">
    <source>
        <dbReference type="Google" id="ProtNLM"/>
    </source>
</evidence>